<evidence type="ECO:0000313" key="2">
    <source>
        <dbReference type="EMBL" id="OLN85418.1"/>
    </source>
</evidence>
<evidence type="ECO:0000256" key="1">
    <source>
        <dbReference type="SAM" id="MobiDB-lite"/>
    </source>
</evidence>
<dbReference type="Proteomes" id="UP000186583">
    <property type="component" value="Unassembled WGS sequence"/>
</dbReference>
<dbReference type="OrthoDB" id="5226580at2759"/>
<sequence length="410" mass="46167">MSMDMHQIDPMRFSANMQQNLLELQEHGEYDSDVHLVYIVRIQRLCERISHMRSRDEDEELDAIIGAPTSAYLAGYKAELDKLQANMPSHLQDNVFLKVRMATARLRLHEPPNIDAELLASLSKSLDSLSSGSTLALDAFYQSNVALKSWFDTWLSIPVEAFYTMPLSLAFHMIYGVVMINRWAWLAARSSASSNPKFDAADPSDNNPNDILVAMETAINLDPPASSSNPSSSSKDTPPWATPDENLPHVLSALKAQLSTQPDLTLDVADYVERVIAQLKSVDMKLKEWSVDSGPWRGNIWTLGATKVKIAQLRQKRWAEMVASEIREREQERQGDVVDGMGEIDMQESFLATLQVPEWDVNMLWGPNYFDPGYGDPSFWMNLTPEEGDWASVGMVNMNPPEQFSTDSFM</sequence>
<organism evidence="2 3">
    <name type="scientific">Colletotrichum chlorophyti</name>
    <dbReference type="NCBI Taxonomy" id="708187"/>
    <lineage>
        <taxon>Eukaryota</taxon>
        <taxon>Fungi</taxon>
        <taxon>Dikarya</taxon>
        <taxon>Ascomycota</taxon>
        <taxon>Pezizomycotina</taxon>
        <taxon>Sordariomycetes</taxon>
        <taxon>Hypocreomycetidae</taxon>
        <taxon>Glomerellales</taxon>
        <taxon>Glomerellaceae</taxon>
        <taxon>Colletotrichum</taxon>
    </lineage>
</organism>
<dbReference type="EMBL" id="MPGH01000173">
    <property type="protein sequence ID" value="OLN85418.1"/>
    <property type="molecule type" value="Genomic_DNA"/>
</dbReference>
<feature type="region of interest" description="Disordered" evidence="1">
    <location>
        <begin position="223"/>
        <end position="246"/>
    </location>
</feature>
<dbReference type="AlphaFoldDB" id="A0A1Q8RM68"/>
<keyword evidence="3" id="KW-1185">Reference proteome</keyword>
<proteinExistence type="predicted"/>
<protein>
    <submittedName>
        <fullName evidence="2">Uncharacterized protein</fullName>
    </submittedName>
</protein>
<accession>A0A1Q8RM68</accession>
<name>A0A1Q8RM68_9PEZI</name>
<reference evidence="2 3" key="1">
    <citation type="submission" date="2016-11" db="EMBL/GenBank/DDBJ databases">
        <title>Draft Genome Assembly of Colletotrichum chlorophyti a pathogen of herbaceous plants.</title>
        <authorList>
            <person name="Gan P."/>
            <person name="Narusaka M."/>
            <person name="Tsushima A."/>
            <person name="Narusaka Y."/>
            <person name="Takano Y."/>
            <person name="Shirasu K."/>
        </authorList>
    </citation>
    <scope>NUCLEOTIDE SEQUENCE [LARGE SCALE GENOMIC DNA]</scope>
    <source>
        <strain evidence="2 3">NTL11</strain>
    </source>
</reference>
<feature type="compositionally biased region" description="Low complexity" evidence="1">
    <location>
        <begin position="223"/>
        <end position="239"/>
    </location>
</feature>
<comment type="caution">
    <text evidence="2">The sequence shown here is derived from an EMBL/GenBank/DDBJ whole genome shotgun (WGS) entry which is preliminary data.</text>
</comment>
<dbReference type="STRING" id="708187.A0A1Q8RM68"/>
<gene>
    <name evidence="2" type="ORF">CCHL11_07974</name>
</gene>
<evidence type="ECO:0000313" key="3">
    <source>
        <dbReference type="Proteomes" id="UP000186583"/>
    </source>
</evidence>